<sequence>MHNAQESIVFLVNLCKWLKLTLRINKEVILVIKKFILKFKESVWVIPVAICLFATLLTILVILIDYGYLEEIHDWIPEVLFTNAELGKDILGVIAGALLTMTTITFSTIMIVLTTYSSQFSPRTLQNFITDKRTLTVLGVFMGGFLYSIISLLFLHIEHPSEDILSAAFSVALSLICLGFFAFFIQHVATFIQVSNLITSITEEANRNLYKFHKKVEESDYIVEDEEVQIPSDYEYVSKLVSPSYGYLQIIDYEILLDLAREHDFIVGVTNEIGAFVVETSVIAKVYKKEEKELPKDIQEAFTIGNERNASEDVQYTIQKLEEIALRAISSGINDPHTAIDCIQHLGKILLLISKYHKEHLVYKDINLPRVITKQRQLRDIFYQSFYQVIDCMDEDVSILFVTMDTLILIGEESDEIVRSIIRELYLYLKANFDISQLKPLDCRYFDEKEQRLMQI</sequence>
<organism evidence="2 3">
    <name type="scientific">Filobacillus milosensis</name>
    <dbReference type="NCBI Taxonomy" id="94137"/>
    <lineage>
        <taxon>Bacteria</taxon>
        <taxon>Bacillati</taxon>
        <taxon>Bacillota</taxon>
        <taxon>Bacilli</taxon>
        <taxon>Bacillales</taxon>
        <taxon>Bacillaceae</taxon>
        <taxon>Filobacillus</taxon>
    </lineage>
</organism>
<dbReference type="Pfam" id="PF10011">
    <property type="entry name" value="DUF2254"/>
    <property type="match status" value="1"/>
</dbReference>
<keyword evidence="3" id="KW-1185">Reference proteome</keyword>
<keyword evidence="1" id="KW-0812">Transmembrane</keyword>
<proteinExistence type="predicted"/>
<evidence type="ECO:0000256" key="1">
    <source>
        <dbReference type="SAM" id="Phobius"/>
    </source>
</evidence>
<dbReference type="Proteomes" id="UP000297975">
    <property type="component" value="Unassembled WGS sequence"/>
</dbReference>
<dbReference type="EMBL" id="SOPW01000019">
    <property type="protein sequence ID" value="TFB14155.1"/>
    <property type="molecule type" value="Genomic_DNA"/>
</dbReference>
<gene>
    <name evidence="2" type="ORF">E3U55_14680</name>
</gene>
<feature type="transmembrane region" description="Helical" evidence="1">
    <location>
        <begin position="90"/>
        <end position="113"/>
    </location>
</feature>
<dbReference type="InterPro" id="IPR018723">
    <property type="entry name" value="DUF2254_membrane"/>
</dbReference>
<feature type="transmembrane region" description="Helical" evidence="1">
    <location>
        <begin position="43"/>
        <end position="64"/>
    </location>
</feature>
<accession>A0A4Y8IGT8</accession>
<feature type="transmembrane region" description="Helical" evidence="1">
    <location>
        <begin position="167"/>
        <end position="185"/>
    </location>
</feature>
<name>A0A4Y8IGT8_9BACI</name>
<keyword evidence="1" id="KW-1133">Transmembrane helix</keyword>
<keyword evidence="1" id="KW-0472">Membrane</keyword>
<dbReference type="OrthoDB" id="2955631at2"/>
<feature type="transmembrane region" description="Helical" evidence="1">
    <location>
        <begin position="134"/>
        <end position="155"/>
    </location>
</feature>
<dbReference type="AlphaFoldDB" id="A0A4Y8IGT8"/>
<protein>
    <submittedName>
        <fullName evidence="2">DUF2254 domain-containing protein</fullName>
    </submittedName>
</protein>
<evidence type="ECO:0000313" key="2">
    <source>
        <dbReference type="EMBL" id="TFB14155.1"/>
    </source>
</evidence>
<comment type="caution">
    <text evidence="2">The sequence shown here is derived from an EMBL/GenBank/DDBJ whole genome shotgun (WGS) entry which is preliminary data.</text>
</comment>
<evidence type="ECO:0000313" key="3">
    <source>
        <dbReference type="Proteomes" id="UP000297975"/>
    </source>
</evidence>
<reference evidence="2 3" key="1">
    <citation type="submission" date="2019-03" db="EMBL/GenBank/DDBJ databases">
        <authorList>
            <person name="He R.-H."/>
        </authorList>
    </citation>
    <scope>NUCLEOTIDE SEQUENCE [LARGE SCALE GENOMIC DNA]</scope>
    <source>
        <strain evidence="3">SH 714</strain>
    </source>
</reference>